<dbReference type="Pfam" id="PF20146">
    <property type="entry name" value="NRF"/>
    <property type="match status" value="1"/>
</dbReference>
<name>A0ABM1T6R3_LIMPO</name>
<dbReference type="Proteomes" id="UP000694941">
    <property type="component" value="Unplaced"/>
</dbReference>
<evidence type="ECO:0000259" key="2">
    <source>
        <dbReference type="SMART" id="SM00703"/>
    </source>
</evidence>
<feature type="transmembrane region" description="Helical" evidence="1">
    <location>
        <begin position="485"/>
        <end position="506"/>
    </location>
</feature>
<dbReference type="PANTHER" id="PTHR11161:SF0">
    <property type="entry name" value="O-ACYLTRANSFERASE LIKE PROTEIN"/>
    <property type="match status" value="1"/>
</dbReference>
<reference evidence="4" key="1">
    <citation type="submission" date="2025-08" db="UniProtKB">
        <authorList>
            <consortium name="RefSeq"/>
        </authorList>
    </citation>
    <scope>IDENTIFICATION</scope>
    <source>
        <tissue evidence="4">Muscle</tissue>
    </source>
</reference>
<gene>
    <name evidence="4" type="primary">LOC111087823</name>
</gene>
<feature type="transmembrane region" description="Helical" evidence="1">
    <location>
        <begin position="316"/>
        <end position="337"/>
    </location>
</feature>
<keyword evidence="1" id="KW-0812">Transmembrane</keyword>
<dbReference type="PANTHER" id="PTHR11161">
    <property type="entry name" value="O-ACYLTRANSFERASE"/>
    <property type="match status" value="1"/>
</dbReference>
<feature type="transmembrane region" description="Helical" evidence="1">
    <location>
        <begin position="418"/>
        <end position="435"/>
    </location>
</feature>
<dbReference type="InterPro" id="IPR052728">
    <property type="entry name" value="O2_lipid_transport_reg"/>
</dbReference>
<dbReference type="SMART" id="SM00703">
    <property type="entry name" value="NRF"/>
    <property type="match status" value="1"/>
</dbReference>
<accession>A0ABM1T6R3</accession>
<keyword evidence="3" id="KW-1185">Reference proteome</keyword>
<keyword evidence="1" id="KW-0472">Membrane</keyword>
<feature type="transmembrane region" description="Helical" evidence="1">
    <location>
        <begin position="196"/>
        <end position="215"/>
    </location>
</feature>
<feature type="domain" description="Nose resistant-to-fluoxetine protein N-terminal" evidence="2">
    <location>
        <begin position="30"/>
        <end position="159"/>
    </location>
</feature>
<dbReference type="RefSeq" id="XP_022251569.1">
    <property type="nucleotide sequence ID" value="XM_022395861.1"/>
</dbReference>
<organism evidence="3 4">
    <name type="scientific">Limulus polyphemus</name>
    <name type="common">Atlantic horseshoe crab</name>
    <dbReference type="NCBI Taxonomy" id="6850"/>
    <lineage>
        <taxon>Eukaryota</taxon>
        <taxon>Metazoa</taxon>
        <taxon>Ecdysozoa</taxon>
        <taxon>Arthropoda</taxon>
        <taxon>Chelicerata</taxon>
        <taxon>Merostomata</taxon>
        <taxon>Xiphosura</taxon>
        <taxon>Limulidae</taxon>
        <taxon>Limulus</taxon>
    </lineage>
</organism>
<evidence type="ECO:0000313" key="4">
    <source>
        <dbReference type="RefSeq" id="XP_022251569.1"/>
    </source>
</evidence>
<protein>
    <submittedName>
        <fullName evidence="4">Nose resistant to fluoxetine protein 6-like</fullName>
    </submittedName>
</protein>
<feature type="transmembrane region" description="Helical" evidence="1">
    <location>
        <begin position="264"/>
        <end position="282"/>
    </location>
</feature>
<sequence>MENKSQETAQFIVDKVGDTVIEFLRNTNISKPCVSSIISLLRGFAKTKKWAVEMIDASGKLPEGILTGTVTAFGSYDECVDIKLNTEDNTGGFRGQYCTLRFQPVLPPHPRFQSIVKRLDIFTNFTSSDKYFIKRCAVLQLSFLPYWNLLAINLSSGRHPEIIRQKYKGYNLLAENITQKSCRDFSCKHADYGRRVVLLAVCLFTLVSTTIDIFLRKMKGKTELIRIVSKRTSLEYFMAFSLYTNSKKLFSTKTSARTIGALHGIRLISILWIIWGHLYFYINYQGFTDSFGATAFVSSFLAQPLMNGTVAVDTFFFLRLAPPLAFVICLTMLIPLLGSGPLWHESIDHVVEGCRKKWWTNLLFINNFLTTKDVLQQAIGWMLSATGLLLVLYGTYNWNRGVETDQTSVILYAATHRTVWALAIAWLTMTCIYGYGGFLNTFLSWKFLMVLDRVTFATYLLHPLVQQVYYSRYRVHLPDDHYVMAYIYFGTLMVVYPAAFVFTLFFESPFLAIEKLMLRRHTEKRGIEQLS</sequence>
<keyword evidence="1" id="KW-1133">Transmembrane helix</keyword>
<evidence type="ECO:0000313" key="3">
    <source>
        <dbReference type="Proteomes" id="UP000694941"/>
    </source>
</evidence>
<feature type="transmembrane region" description="Helical" evidence="1">
    <location>
        <begin position="378"/>
        <end position="398"/>
    </location>
</feature>
<dbReference type="GeneID" id="111087823"/>
<evidence type="ECO:0000256" key="1">
    <source>
        <dbReference type="SAM" id="Phobius"/>
    </source>
</evidence>
<proteinExistence type="predicted"/>
<dbReference type="InterPro" id="IPR006621">
    <property type="entry name" value="Nose-resist-to-fluoxetine_N"/>
</dbReference>